<keyword evidence="4" id="KW-0472">Membrane</keyword>
<evidence type="ECO:0000259" key="5">
    <source>
        <dbReference type="Pfam" id="PF00676"/>
    </source>
</evidence>
<evidence type="ECO:0000256" key="4">
    <source>
        <dbReference type="SAM" id="Phobius"/>
    </source>
</evidence>
<dbReference type="InterPro" id="IPR001017">
    <property type="entry name" value="DH_E1"/>
</dbReference>
<dbReference type="Gene3D" id="3.40.50.970">
    <property type="match status" value="1"/>
</dbReference>
<sequence length="212" mass="24191">MREPWTPDRLIKFELKAKDLFEKGEINCPLHLSWGNEEQLITLFESITPNDWVISTHRNHYHYLLKGGSSKKLMDELLGKPSGICGGLGRSMHIFDKSINFISSGIVAGGCAIACGIAMAIKKENKGRKTRPMVWVFIGDGAEDSGHFMEALRFSISRELPTTFIIEDNDLSIDSTKRDRWHNHSPIKSQRVIRYEYKRKWPHVGVGKFVSF</sequence>
<feature type="domain" description="Dehydrogenase E1 component" evidence="5">
    <location>
        <begin position="10"/>
        <end position="179"/>
    </location>
</feature>
<dbReference type="InterPro" id="IPR050642">
    <property type="entry name" value="PDH_E1_Alpha_Subunit"/>
</dbReference>
<proteinExistence type="predicted"/>
<organism evidence="6">
    <name type="scientific">marine sediment metagenome</name>
    <dbReference type="NCBI Taxonomy" id="412755"/>
    <lineage>
        <taxon>unclassified sequences</taxon>
        <taxon>metagenomes</taxon>
        <taxon>ecological metagenomes</taxon>
    </lineage>
</organism>
<dbReference type="PANTHER" id="PTHR11516">
    <property type="entry name" value="PYRUVATE DEHYDROGENASE E1 COMPONENT, ALPHA SUBUNIT BACTERIAL AND ORGANELLAR"/>
    <property type="match status" value="1"/>
</dbReference>
<dbReference type="InterPro" id="IPR029061">
    <property type="entry name" value="THDP-binding"/>
</dbReference>
<keyword evidence="2" id="KW-0560">Oxidoreductase</keyword>
<accession>A0A0F9NDN5</accession>
<evidence type="ECO:0000256" key="3">
    <source>
        <dbReference type="ARBA" id="ARBA00023052"/>
    </source>
</evidence>
<dbReference type="SUPFAM" id="SSF52518">
    <property type="entry name" value="Thiamin diphosphate-binding fold (THDP-binding)"/>
    <property type="match status" value="1"/>
</dbReference>
<keyword evidence="3" id="KW-0786">Thiamine pyrophosphate</keyword>
<keyword evidence="4" id="KW-1133">Transmembrane helix</keyword>
<name>A0A0F9NDN5_9ZZZZ</name>
<dbReference type="GO" id="GO:0006086">
    <property type="term" value="P:pyruvate decarboxylation to acetyl-CoA"/>
    <property type="evidence" value="ECO:0007669"/>
    <property type="project" value="TreeGrafter"/>
</dbReference>
<comment type="cofactor">
    <cofactor evidence="1">
        <name>thiamine diphosphate</name>
        <dbReference type="ChEBI" id="CHEBI:58937"/>
    </cofactor>
</comment>
<dbReference type="EMBL" id="LAZR01007193">
    <property type="protein sequence ID" value="KKM86835.1"/>
    <property type="molecule type" value="Genomic_DNA"/>
</dbReference>
<evidence type="ECO:0000256" key="1">
    <source>
        <dbReference type="ARBA" id="ARBA00001964"/>
    </source>
</evidence>
<reference evidence="6" key="1">
    <citation type="journal article" date="2015" name="Nature">
        <title>Complex archaea that bridge the gap between prokaryotes and eukaryotes.</title>
        <authorList>
            <person name="Spang A."/>
            <person name="Saw J.H."/>
            <person name="Jorgensen S.L."/>
            <person name="Zaremba-Niedzwiedzka K."/>
            <person name="Martijn J."/>
            <person name="Lind A.E."/>
            <person name="van Eijk R."/>
            <person name="Schleper C."/>
            <person name="Guy L."/>
            <person name="Ettema T.J."/>
        </authorList>
    </citation>
    <scope>NUCLEOTIDE SEQUENCE</scope>
</reference>
<comment type="caution">
    <text evidence="6">The sequence shown here is derived from an EMBL/GenBank/DDBJ whole genome shotgun (WGS) entry which is preliminary data.</text>
</comment>
<gene>
    <name evidence="6" type="ORF">LCGC14_1275060</name>
</gene>
<protein>
    <recommendedName>
        <fullName evidence="5">Dehydrogenase E1 component domain-containing protein</fullName>
    </recommendedName>
</protein>
<dbReference type="Pfam" id="PF00676">
    <property type="entry name" value="E1_dh"/>
    <property type="match status" value="1"/>
</dbReference>
<dbReference type="PANTHER" id="PTHR11516:SF60">
    <property type="entry name" value="PYRUVATE DEHYDROGENASE E1 COMPONENT SUBUNIT ALPHA"/>
    <property type="match status" value="1"/>
</dbReference>
<evidence type="ECO:0000256" key="2">
    <source>
        <dbReference type="ARBA" id="ARBA00023002"/>
    </source>
</evidence>
<evidence type="ECO:0000313" key="6">
    <source>
        <dbReference type="EMBL" id="KKM86835.1"/>
    </source>
</evidence>
<feature type="transmembrane region" description="Helical" evidence="4">
    <location>
        <begin position="101"/>
        <end position="121"/>
    </location>
</feature>
<dbReference type="AlphaFoldDB" id="A0A0F9NDN5"/>
<dbReference type="GO" id="GO:0004739">
    <property type="term" value="F:pyruvate dehydrogenase (acetyl-transferring) activity"/>
    <property type="evidence" value="ECO:0007669"/>
    <property type="project" value="TreeGrafter"/>
</dbReference>
<keyword evidence="4" id="KW-0812">Transmembrane</keyword>